<evidence type="ECO:0000256" key="5">
    <source>
        <dbReference type="ARBA" id="ARBA00023002"/>
    </source>
</evidence>
<dbReference type="PANTHER" id="PTHR43774">
    <property type="entry name" value="PEPTIDE METHIONINE SULFOXIDE REDUCTASE"/>
    <property type="match status" value="1"/>
</dbReference>
<evidence type="ECO:0000313" key="14">
    <source>
        <dbReference type="Proteomes" id="UP000468388"/>
    </source>
</evidence>
<dbReference type="HAMAP" id="MF_01401">
    <property type="entry name" value="MsrA"/>
    <property type="match status" value="1"/>
</dbReference>
<evidence type="ECO:0000313" key="13">
    <source>
        <dbReference type="EMBL" id="MVT43331.1"/>
    </source>
</evidence>
<comment type="function">
    <text evidence="7 11">Has an important function as a repair enzyme for proteins that have been inactivated by oxidation. Catalyzes the reversible oxidation-reduction of methionine sulfoxide in proteins to methionine.</text>
</comment>
<reference evidence="13 14" key="1">
    <citation type="submission" date="2019-12" db="EMBL/GenBank/DDBJ databases">
        <title>The draft genomic sequence of strain Chitinophaga oryziterrae JCM 16595.</title>
        <authorList>
            <person name="Zhang X."/>
        </authorList>
    </citation>
    <scope>NUCLEOTIDE SEQUENCE [LARGE SCALE GENOMIC DNA]</scope>
    <source>
        <strain evidence="13 14">JCM 16595</strain>
    </source>
</reference>
<dbReference type="SUPFAM" id="SSF55068">
    <property type="entry name" value="Peptide methionine sulfoxide reductase"/>
    <property type="match status" value="1"/>
</dbReference>
<name>A0A6N8JFQ7_9BACT</name>
<organism evidence="13 14">
    <name type="scientific">Chitinophaga oryziterrae</name>
    <dbReference type="NCBI Taxonomy" id="1031224"/>
    <lineage>
        <taxon>Bacteria</taxon>
        <taxon>Pseudomonadati</taxon>
        <taxon>Bacteroidota</taxon>
        <taxon>Chitinophagia</taxon>
        <taxon>Chitinophagales</taxon>
        <taxon>Chitinophagaceae</taxon>
        <taxon>Chitinophaga</taxon>
    </lineage>
</organism>
<dbReference type="GO" id="GO:0033743">
    <property type="term" value="F:peptide-methionine (R)-S-oxide reductase activity"/>
    <property type="evidence" value="ECO:0007669"/>
    <property type="project" value="UniProtKB-EC"/>
</dbReference>
<dbReference type="Gene3D" id="3.30.1060.10">
    <property type="entry name" value="Peptide methionine sulphoxide reductase MsrA"/>
    <property type="match status" value="1"/>
</dbReference>
<comment type="similarity">
    <text evidence="2">Belongs to the MsrB Met sulfoxide reductase family.</text>
</comment>
<evidence type="ECO:0000256" key="1">
    <source>
        <dbReference type="ARBA" id="ARBA00001947"/>
    </source>
</evidence>
<keyword evidence="4" id="KW-0862">Zinc</keyword>
<dbReference type="GO" id="GO:0006979">
    <property type="term" value="P:response to oxidative stress"/>
    <property type="evidence" value="ECO:0007669"/>
    <property type="project" value="UniProtKB-ARBA"/>
</dbReference>
<dbReference type="InterPro" id="IPR002579">
    <property type="entry name" value="Met_Sox_Rdtase_MsrB_dom"/>
</dbReference>
<protein>
    <recommendedName>
        <fullName evidence="11">Peptide methionine sulfoxide reductase MsrA</fullName>
        <shortName evidence="11">Protein-methionine-S-oxide reductase</shortName>
        <ecNumber evidence="11">1.8.4.11</ecNumber>
    </recommendedName>
    <alternativeName>
        <fullName evidence="11">Peptide-methionine (S)-S-oxide reductase</fullName>
        <shortName evidence="11">Peptide Met(O) reductase</shortName>
    </alternativeName>
</protein>
<dbReference type="GO" id="GO:0046872">
    <property type="term" value="F:metal ion binding"/>
    <property type="evidence" value="ECO:0007669"/>
    <property type="project" value="UniProtKB-KW"/>
</dbReference>
<evidence type="ECO:0000256" key="3">
    <source>
        <dbReference type="ARBA" id="ARBA00022723"/>
    </source>
</evidence>
<dbReference type="Proteomes" id="UP000468388">
    <property type="component" value="Unassembled WGS sequence"/>
</dbReference>
<comment type="cofactor">
    <cofactor evidence="1">
        <name>Zn(2+)</name>
        <dbReference type="ChEBI" id="CHEBI:29105"/>
    </cofactor>
</comment>
<comment type="similarity">
    <text evidence="11">Belongs to the MsrA Met sulfoxide reductase family.</text>
</comment>
<dbReference type="EMBL" id="WRXO01000007">
    <property type="protein sequence ID" value="MVT43331.1"/>
    <property type="molecule type" value="Genomic_DNA"/>
</dbReference>
<dbReference type="InterPro" id="IPR011057">
    <property type="entry name" value="Mss4-like_sf"/>
</dbReference>
<dbReference type="FunFam" id="2.170.150.20:FF:000001">
    <property type="entry name" value="Peptide methionine sulfoxide reductase MsrB"/>
    <property type="match status" value="1"/>
</dbReference>
<dbReference type="PANTHER" id="PTHR43774:SF1">
    <property type="entry name" value="PEPTIDE METHIONINE SULFOXIDE REDUCTASE MSRA 2"/>
    <property type="match status" value="1"/>
</dbReference>
<keyword evidence="5 11" id="KW-0560">Oxidoreductase</keyword>
<dbReference type="Gene3D" id="2.170.150.20">
    <property type="entry name" value="Peptide methionine sulfoxide reductase"/>
    <property type="match status" value="1"/>
</dbReference>
<feature type="active site" evidence="11">
    <location>
        <position position="161"/>
    </location>
</feature>
<evidence type="ECO:0000256" key="4">
    <source>
        <dbReference type="ARBA" id="ARBA00022833"/>
    </source>
</evidence>
<evidence type="ECO:0000256" key="2">
    <source>
        <dbReference type="ARBA" id="ARBA00007174"/>
    </source>
</evidence>
<comment type="catalytic activity">
    <reaction evidence="8 11">
        <text>L-methionyl-[protein] + [thioredoxin]-disulfide + H2O = L-methionyl-(S)-S-oxide-[protein] + [thioredoxin]-dithiol</text>
        <dbReference type="Rhea" id="RHEA:14217"/>
        <dbReference type="Rhea" id="RHEA-COMP:10698"/>
        <dbReference type="Rhea" id="RHEA-COMP:10700"/>
        <dbReference type="Rhea" id="RHEA-COMP:12313"/>
        <dbReference type="Rhea" id="RHEA-COMP:12315"/>
        <dbReference type="ChEBI" id="CHEBI:15377"/>
        <dbReference type="ChEBI" id="CHEBI:16044"/>
        <dbReference type="ChEBI" id="CHEBI:29950"/>
        <dbReference type="ChEBI" id="CHEBI:44120"/>
        <dbReference type="ChEBI" id="CHEBI:50058"/>
        <dbReference type="EC" id="1.8.4.11"/>
    </reaction>
</comment>
<comment type="catalytic activity">
    <reaction evidence="10 11">
        <text>[thioredoxin]-disulfide + L-methionine + H2O = L-methionine (S)-S-oxide + [thioredoxin]-dithiol</text>
        <dbReference type="Rhea" id="RHEA:19993"/>
        <dbReference type="Rhea" id="RHEA-COMP:10698"/>
        <dbReference type="Rhea" id="RHEA-COMP:10700"/>
        <dbReference type="ChEBI" id="CHEBI:15377"/>
        <dbReference type="ChEBI" id="CHEBI:29950"/>
        <dbReference type="ChEBI" id="CHEBI:50058"/>
        <dbReference type="ChEBI" id="CHEBI:57844"/>
        <dbReference type="ChEBI" id="CHEBI:58772"/>
        <dbReference type="EC" id="1.8.4.11"/>
    </reaction>
</comment>
<proteinExistence type="inferred from homology"/>
<evidence type="ECO:0000256" key="11">
    <source>
        <dbReference type="HAMAP-Rule" id="MF_01401"/>
    </source>
</evidence>
<keyword evidence="14" id="KW-1185">Reference proteome</keyword>
<accession>A0A6N8JFQ7</accession>
<evidence type="ECO:0000256" key="8">
    <source>
        <dbReference type="ARBA" id="ARBA00047806"/>
    </source>
</evidence>
<dbReference type="NCBIfam" id="TIGR00401">
    <property type="entry name" value="msrA"/>
    <property type="match status" value="1"/>
</dbReference>
<evidence type="ECO:0000256" key="7">
    <source>
        <dbReference type="ARBA" id="ARBA00024679"/>
    </source>
</evidence>
<sequence length="326" mass="36205">MMNWTDILKLSRDGNQAPPRRVEKTEQEWKAILTPDQFRITRLKGTERPFSGELCSAFGPGRYSCVCCGNPLFDSGEKFESNSGWPSFTQPIAENAISYHQDTAYGMVRIETLCSVCDAHLGHVFPDGPAPSGLRYCMNSEALVKQESDSKEASIVLGGGCFWCTEAVFQEVEGVTKVESGYANGAQPSPTYEQVCTGKTGHAEVVKVTYDPAVISLEDILEIHLTTHNPTTLNRQGADVGTQYRSAIFYNNEQEKATIDKVVADVKQSYDDPIVTDIQPLDTFYKAEGYHQNYYRNNPGNGYCAAVINPKLSKFRKKYTSKLKVS</sequence>
<gene>
    <name evidence="11" type="primary">msrA</name>
    <name evidence="13" type="ORF">GO495_22220</name>
</gene>
<dbReference type="EC" id="1.8.4.11" evidence="11"/>
<comment type="caution">
    <text evidence="13">The sequence shown here is derived from an EMBL/GenBank/DDBJ whole genome shotgun (WGS) entry which is preliminary data.</text>
</comment>
<dbReference type="AlphaFoldDB" id="A0A6N8JFQ7"/>
<dbReference type="Pfam" id="PF01641">
    <property type="entry name" value="SelR"/>
    <property type="match status" value="1"/>
</dbReference>
<dbReference type="SUPFAM" id="SSF51316">
    <property type="entry name" value="Mss4-like"/>
    <property type="match status" value="1"/>
</dbReference>
<evidence type="ECO:0000256" key="10">
    <source>
        <dbReference type="ARBA" id="ARBA00048782"/>
    </source>
</evidence>
<feature type="domain" description="MsrB" evidence="12">
    <location>
        <begin position="26"/>
        <end position="148"/>
    </location>
</feature>
<dbReference type="PROSITE" id="PS51790">
    <property type="entry name" value="MSRB"/>
    <property type="match status" value="1"/>
</dbReference>
<evidence type="ECO:0000256" key="6">
    <source>
        <dbReference type="ARBA" id="ARBA00023268"/>
    </source>
</evidence>
<keyword evidence="6" id="KW-0511">Multifunctional enzyme</keyword>
<dbReference type="GO" id="GO:0008113">
    <property type="term" value="F:peptide-methionine (S)-S-oxide reductase activity"/>
    <property type="evidence" value="ECO:0007669"/>
    <property type="project" value="UniProtKB-UniRule"/>
</dbReference>
<dbReference type="NCBIfam" id="TIGR00357">
    <property type="entry name" value="peptide-methionine (R)-S-oxide reductase MsrB"/>
    <property type="match status" value="1"/>
</dbReference>
<dbReference type="InterPro" id="IPR002569">
    <property type="entry name" value="Met_Sox_Rdtase_MsrA_dom"/>
</dbReference>
<evidence type="ECO:0000259" key="12">
    <source>
        <dbReference type="PROSITE" id="PS51790"/>
    </source>
</evidence>
<dbReference type="NCBIfam" id="NF004042">
    <property type="entry name" value="PRK05550.1"/>
    <property type="match status" value="1"/>
</dbReference>
<dbReference type="InterPro" id="IPR036509">
    <property type="entry name" value="Met_Sox_Rdtase_MsrA_sf"/>
</dbReference>
<dbReference type="Pfam" id="PF01625">
    <property type="entry name" value="PMSR"/>
    <property type="match status" value="1"/>
</dbReference>
<comment type="catalytic activity">
    <reaction evidence="9">
        <text>L-methionyl-[protein] + [thioredoxin]-disulfide + H2O = L-methionyl-(R)-S-oxide-[protein] + [thioredoxin]-dithiol</text>
        <dbReference type="Rhea" id="RHEA:24164"/>
        <dbReference type="Rhea" id="RHEA-COMP:10698"/>
        <dbReference type="Rhea" id="RHEA-COMP:10700"/>
        <dbReference type="Rhea" id="RHEA-COMP:12313"/>
        <dbReference type="Rhea" id="RHEA-COMP:12314"/>
        <dbReference type="ChEBI" id="CHEBI:15377"/>
        <dbReference type="ChEBI" id="CHEBI:16044"/>
        <dbReference type="ChEBI" id="CHEBI:29950"/>
        <dbReference type="ChEBI" id="CHEBI:45764"/>
        <dbReference type="ChEBI" id="CHEBI:50058"/>
        <dbReference type="EC" id="1.8.4.12"/>
    </reaction>
</comment>
<evidence type="ECO:0000256" key="9">
    <source>
        <dbReference type="ARBA" id="ARBA00048488"/>
    </source>
</evidence>
<keyword evidence="3" id="KW-0479">Metal-binding</keyword>